<evidence type="ECO:0000259" key="1">
    <source>
        <dbReference type="Pfam" id="PF12017"/>
    </source>
</evidence>
<feature type="domain" description="Transposable element P transposase-like RNase H" evidence="2">
    <location>
        <begin position="40"/>
        <end position="171"/>
    </location>
</feature>
<dbReference type="OrthoDB" id="6629190at2759"/>
<keyword evidence="5" id="KW-1185">Reference proteome</keyword>
<dbReference type="Proteomes" id="UP000478052">
    <property type="component" value="Unassembled WGS sequence"/>
</dbReference>
<dbReference type="Pfam" id="PF21787">
    <property type="entry name" value="TNP-like_RNaseH_N"/>
    <property type="match status" value="1"/>
</dbReference>
<dbReference type="EMBL" id="VUJU01007721">
    <property type="protein sequence ID" value="KAF0741269.1"/>
    <property type="molecule type" value="Genomic_DNA"/>
</dbReference>
<reference evidence="4 5" key="1">
    <citation type="submission" date="2019-08" db="EMBL/GenBank/DDBJ databases">
        <title>Whole genome of Aphis craccivora.</title>
        <authorList>
            <person name="Voronova N.V."/>
            <person name="Shulinski R.S."/>
            <person name="Bandarenka Y.V."/>
            <person name="Zhorov D.G."/>
            <person name="Warner D."/>
        </authorList>
    </citation>
    <scope>NUCLEOTIDE SEQUENCE [LARGE SCALE GENOMIC DNA]</scope>
    <source>
        <strain evidence="4">180601</strain>
        <tissue evidence="4">Whole Body</tissue>
    </source>
</reference>
<feature type="domain" description="Transposable element P transposase-like GTP-binding insertion" evidence="3">
    <location>
        <begin position="201"/>
        <end position="284"/>
    </location>
</feature>
<evidence type="ECO:0000259" key="2">
    <source>
        <dbReference type="Pfam" id="PF21787"/>
    </source>
</evidence>
<feature type="domain" description="THAP9-like helix-turn-helix" evidence="1">
    <location>
        <begin position="1"/>
        <end position="34"/>
    </location>
</feature>
<dbReference type="Pfam" id="PF12017">
    <property type="entry name" value="Tnp_P_element"/>
    <property type="match status" value="1"/>
</dbReference>
<sequence length="302" mass="33971">MKQFALTLHYYSPKAYNFCRTILSLPHPSSISNWTSSVDANPGFFNEVFEYMKCIPHSDKECNLVFDSMSIRKKILYDASEDKFLGYCDFGGIQAEAQETPATEALVFMLVGLNGKWKHPIGYFLQSKSTAVIQAGLVTTAITMANNVGVRVWGVTCDGTSTNLSTMTHLGCKLHGSYDELVEYFYIPGIDRKIYYIPDACHNIKLARNALGTYRKFKSADGIIDWTFIQDLNKVQEKIGLHLANKLTSAHIDWRKNIMKVKMAAQTLSSSTADAIQFLRTLEESTLSTYLLRPCCTVYILS</sequence>
<proteinExistence type="predicted"/>
<protein>
    <recommendedName>
        <fullName evidence="6">THAP domain-containing protein 9</fullName>
    </recommendedName>
</protein>
<evidence type="ECO:0000313" key="4">
    <source>
        <dbReference type="EMBL" id="KAF0741269.1"/>
    </source>
</evidence>
<dbReference type="InterPro" id="IPR021896">
    <property type="entry name" value="THAP9-like_HTH"/>
</dbReference>
<name>A0A6G0XLE6_APHCR</name>
<dbReference type="InterPro" id="IPR048366">
    <property type="entry name" value="TNP-like_GBD"/>
</dbReference>
<evidence type="ECO:0000259" key="3">
    <source>
        <dbReference type="Pfam" id="PF21788"/>
    </source>
</evidence>
<dbReference type="Pfam" id="PF21788">
    <property type="entry name" value="TNP-like_GBD"/>
    <property type="match status" value="1"/>
</dbReference>
<accession>A0A6G0XLE6</accession>
<gene>
    <name evidence="4" type="ORF">FWK35_00022217</name>
</gene>
<dbReference type="InterPro" id="IPR048365">
    <property type="entry name" value="TNP-like_RNaseH_N"/>
</dbReference>
<evidence type="ECO:0008006" key="6">
    <source>
        <dbReference type="Google" id="ProtNLM"/>
    </source>
</evidence>
<comment type="caution">
    <text evidence="4">The sequence shown here is derived from an EMBL/GenBank/DDBJ whole genome shotgun (WGS) entry which is preliminary data.</text>
</comment>
<dbReference type="AlphaFoldDB" id="A0A6G0XLE6"/>
<organism evidence="4 5">
    <name type="scientific">Aphis craccivora</name>
    <name type="common">Cowpea aphid</name>
    <dbReference type="NCBI Taxonomy" id="307492"/>
    <lineage>
        <taxon>Eukaryota</taxon>
        <taxon>Metazoa</taxon>
        <taxon>Ecdysozoa</taxon>
        <taxon>Arthropoda</taxon>
        <taxon>Hexapoda</taxon>
        <taxon>Insecta</taxon>
        <taxon>Pterygota</taxon>
        <taxon>Neoptera</taxon>
        <taxon>Paraneoptera</taxon>
        <taxon>Hemiptera</taxon>
        <taxon>Sternorrhyncha</taxon>
        <taxon>Aphidomorpha</taxon>
        <taxon>Aphidoidea</taxon>
        <taxon>Aphididae</taxon>
        <taxon>Aphidini</taxon>
        <taxon>Aphis</taxon>
        <taxon>Aphis</taxon>
    </lineage>
</organism>
<evidence type="ECO:0000313" key="5">
    <source>
        <dbReference type="Proteomes" id="UP000478052"/>
    </source>
</evidence>